<dbReference type="Proteomes" id="UP000224974">
    <property type="component" value="Unassembled WGS sequence"/>
</dbReference>
<evidence type="ECO:0000313" key="8">
    <source>
        <dbReference type="Proteomes" id="UP000373449"/>
    </source>
</evidence>
<name>A0A2C6DP01_9GAMM</name>
<dbReference type="InterPro" id="IPR005143">
    <property type="entry name" value="TF_LuxR_autoind-bd_dom"/>
</dbReference>
<feature type="domain" description="HTH luxR-type" evidence="4">
    <location>
        <begin position="169"/>
        <end position="234"/>
    </location>
</feature>
<keyword evidence="1" id="KW-0805">Transcription regulation</keyword>
<keyword evidence="7" id="KW-1185">Reference proteome</keyword>
<dbReference type="CDD" id="cd06170">
    <property type="entry name" value="LuxR_C_like"/>
    <property type="match status" value="1"/>
</dbReference>
<proteinExistence type="predicted"/>
<dbReference type="EMBL" id="PDDX01000001">
    <property type="protein sequence ID" value="PHI30423.1"/>
    <property type="molecule type" value="Genomic_DNA"/>
</dbReference>
<reference evidence="5" key="2">
    <citation type="submission" date="2017-09" db="EMBL/GenBank/DDBJ databases">
        <title>FDA dAtabase for Regulatory Grade micrObial Sequences (FDA-ARGOS): Supporting development and validation of Infectious Disease Dx tests.</title>
        <authorList>
            <person name="Minogue T."/>
            <person name="Wolcott M."/>
            <person name="Wasieloski L."/>
            <person name="Aguilar W."/>
            <person name="Moore D."/>
            <person name="Tallon L.J."/>
            <person name="Sadzewicz L."/>
            <person name="Ott S."/>
            <person name="Zhao X."/>
            <person name="Nagaraj S."/>
            <person name="Vavikolanu K."/>
            <person name="Aluvathingal J."/>
            <person name="Nadendla S."/>
            <person name="Sichtig H."/>
        </authorList>
    </citation>
    <scope>NUCLEOTIDE SEQUENCE</scope>
    <source>
        <strain evidence="5">FDAARGOS_387</strain>
    </source>
</reference>
<dbReference type="Pfam" id="PF03472">
    <property type="entry name" value="Autoind_bind"/>
    <property type="match status" value="1"/>
</dbReference>
<dbReference type="Gene3D" id="1.10.10.10">
    <property type="entry name" value="Winged helix-like DNA-binding domain superfamily/Winged helix DNA-binding domain"/>
    <property type="match status" value="1"/>
</dbReference>
<reference evidence="6 8" key="3">
    <citation type="submission" date="2019-03" db="EMBL/GenBank/DDBJ databases">
        <authorList>
            <consortium name="Pathogen Informatics"/>
        </authorList>
    </citation>
    <scope>NUCLEOTIDE SEQUENCE [LARGE SCALE GENOMIC DNA]</scope>
    <source>
        <strain evidence="6 8">NCTC12282</strain>
    </source>
</reference>
<dbReference type="PRINTS" id="PR00038">
    <property type="entry name" value="HTHLUXR"/>
</dbReference>
<organism evidence="5 7">
    <name type="scientific">Budvicia aquatica</name>
    <dbReference type="NCBI Taxonomy" id="82979"/>
    <lineage>
        <taxon>Bacteria</taxon>
        <taxon>Pseudomonadati</taxon>
        <taxon>Pseudomonadota</taxon>
        <taxon>Gammaproteobacteria</taxon>
        <taxon>Enterobacterales</taxon>
        <taxon>Budviciaceae</taxon>
        <taxon>Budvicia</taxon>
    </lineage>
</organism>
<dbReference type="AlphaFoldDB" id="A0A2C6DP01"/>
<dbReference type="InterPro" id="IPR000792">
    <property type="entry name" value="Tscrpt_reg_LuxR_C"/>
</dbReference>
<dbReference type="Pfam" id="PF00196">
    <property type="entry name" value="GerE"/>
    <property type="match status" value="1"/>
</dbReference>
<keyword evidence="3" id="KW-0804">Transcription</keyword>
<reference evidence="7" key="1">
    <citation type="submission" date="2017-09" db="EMBL/GenBank/DDBJ databases">
        <title>FDA dAtabase for Regulatory Grade micrObial Sequences (FDA-ARGOS): Supporting development and validation of Infectious Disease Dx tests.</title>
        <authorList>
            <person name="Minogue T."/>
            <person name="Wolcott M."/>
            <person name="Wasieloski L."/>
            <person name="Aguilar W."/>
            <person name="Moore D."/>
            <person name="Tallon L."/>
            <person name="Sadzewicz L."/>
            <person name="Ott S."/>
            <person name="Zhao X."/>
            <person name="Nagaraj S."/>
            <person name="Vavikolanu K."/>
            <person name="Aluvathingal J."/>
            <person name="Nadendla S."/>
            <person name="Sichtig H."/>
        </authorList>
    </citation>
    <scope>NUCLEOTIDE SEQUENCE [LARGE SCALE GENOMIC DNA]</scope>
    <source>
        <strain evidence="7">FDAARGOS_387</strain>
    </source>
</reference>
<evidence type="ECO:0000259" key="4">
    <source>
        <dbReference type="PROSITE" id="PS50043"/>
    </source>
</evidence>
<dbReference type="PANTHER" id="PTHR44688:SF16">
    <property type="entry name" value="DNA-BINDING TRANSCRIPTIONAL ACTIVATOR DEVR_DOSR"/>
    <property type="match status" value="1"/>
</dbReference>
<dbReference type="InterPro" id="IPR036388">
    <property type="entry name" value="WH-like_DNA-bd_sf"/>
</dbReference>
<evidence type="ECO:0000313" key="5">
    <source>
        <dbReference type="EMBL" id="PHI30423.1"/>
    </source>
</evidence>
<keyword evidence="2" id="KW-0238">DNA-binding</keyword>
<dbReference type="STRING" id="1111728.GCA_000427805_04250"/>
<accession>A0A2C6DP01</accession>
<dbReference type="InterPro" id="IPR016032">
    <property type="entry name" value="Sig_transdc_resp-reg_C-effctor"/>
</dbReference>
<dbReference type="EMBL" id="CAADJA010000002">
    <property type="protein sequence ID" value="VFS49610.1"/>
    <property type="molecule type" value="Genomic_DNA"/>
</dbReference>
<evidence type="ECO:0000313" key="6">
    <source>
        <dbReference type="EMBL" id="VFS49610.1"/>
    </source>
</evidence>
<sequence length="236" mass="26789">MKINLYKTYENLSKAKDKGTFFTALQTAVSNLGFEYCAYGVRSIYPISSHETQVINNYPDDWNQTYSTNNYLEIDPTVKHGMRSTQVLFWEENVFKEAPYFWEDARSFGIKQGISQSQKDVNGRIGMLTFASDNPEITQKTLLVQAPSLIWLSQLAHTGLAEKLMPLKSSEIDHKLTKREIDILRWTAEGKTSNEISVLMSISDRTVNFHINNVLKKLAVSNKTAATVKAIVLNLL</sequence>
<dbReference type="SUPFAM" id="SSF46894">
    <property type="entry name" value="C-terminal effector domain of the bipartite response regulators"/>
    <property type="match status" value="1"/>
</dbReference>
<evidence type="ECO:0000256" key="2">
    <source>
        <dbReference type="ARBA" id="ARBA00023125"/>
    </source>
</evidence>
<dbReference type="InterPro" id="IPR036693">
    <property type="entry name" value="TF_LuxR_autoind-bd_dom_sf"/>
</dbReference>
<evidence type="ECO:0000313" key="7">
    <source>
        <dbReference type="Proteomes" id="UP000224974"/>
    </source>
</evidence>
<dbReference type="PROSITE" id="PS00622">
    <property type="entry name" value="HTH_LUXR_1"/>
    <property type="match status" value="1"/>
</dbReference>
<dbReference type="Proteomes" id="UP000373449">
    <property type="component" value="Unassembled WGS sequence"/>
</dbReference>
<dbReference type="GO" id="GO:0006355">
    <property type="term" value="P:regulation of DNA-templated transcription"/>
    <property type="evidence" value="ECO:0007669"/>
    <property type="project" value="InterPro"/>
</dbReference>
<gene>
    <name evidence="6" type="primary">sdiA</name>
    <name evidence="5" type="ORF">CRN84_14300</name>
    <name evidence="6" type="ORF">NCTC12282_04043</name>
</gene>
<dbReference type="GO" id="GO:0003677">
    <property type="term" value="F:DNA binding"/>
    <property type="evidence" value="ECO:0007669"/>
    <property type="project" value="UniProtKB-KW"/>
</dbReference>
<evidence type="ECO:0000256" key="1">
    <source>
        <dbReference type="ARBA" id="ARBA00023015"/>
    </source>
</evidence>
<dbReference type="PANTHER" id="PTHR44688">
    <property type="entry name" value="DNA-BINDING TRANSCRIPTIONAL ACTIVATOR DEVR_DOSR"/>
    <property type="match status" value="1"/>
</dbReference>
<protein>
    <submittedName>
        <fullName evidence="5">LuxR family transcriptional regulator</fullName>
    </submittedName>
    <submittedName>
        <fullName evidence="6">Regulatory protein SdiA</fullName>
    </submittedName>
</protein>
<evidence type="ECO:0000256" key="3">
    <source>
        <dbReference type="ARBA" id="ARBA00023163"/>
    </source>
</evidence>
<dbReference type="OrthoDB" id="9774661at2"/>
<dbReference type="PROSITE" id="PS50043">
    <property type="entry name" value="HTH_LUXR_2"/>
    <property type="match status" value="1"/>
</dbReference>
<dbReference type="Gene3D" id="3.30.450.80">
    <property type="entry name" value="Transcription factor LuxR-like, autoinducer-binding domain"/>
    <property type="match status" value="1"/>
</dbReference>
<dbReference type="SUPFAM" id="SSF75516">
    <property type="entry name" value="Pheromone-binding domain of LuxR-like quorum-sensing transcription factors"/>
    <property type="match status" value="1"/>
</dbReference>
<dbReference type="RefSeq" id="WP_029093672.1">
    <property type="nucleotide sequence ID" value="NZ_CAADJA010000002.1"/>
</dbReference>
<dbReference type="SMART" id="SM00421">
    <property type="entry name" value="HTH_LUXR"/>
    <property type="match status" value="1"/>
</dbReference>